<dbReference type="InParanoid" id="A0A7F5R3Y7"/>
<dbReference type="KEGG" id="apln:112904377"/>
<dbReference type="FunCoup" id="A0A7F5R3Y7">
    <property type="interactions" value="59"/>
</dbReference>
<dbReference type="Gene3D" id="3.40.80.10">
    <property type="entry name" value="Peptidoglycan recognition protein-like"/>
    <property type="match status" value="1"/>
</dbReference>
<dbReference type="Proteomes" id="UP000192223">
    <property type="component" value="Unplaced"/>
</dbReference>
<evidence type="ECO:0000256" key="5">
    <source>
        <dbReference type="SAM" id="Phobius"/>
    </source>
</evidence>
<feature type="transmembrane region" description="Helical" evidence="5">
    <location>
        <begin position="12"/>
        <end position="32"/>
    </location>
</feature>
<dbReference type="OrthoDB" id="10001926at2759"/>
<evidence type="ECO:0000259" key="6">
    <source>
        <dbReference type="SMART" id="SM00644"/>
    </source>
</evidence>
<keyword evidence="3" id="KW-0391">Immunity</keyword>
<evidence type="ECO:0000313" key="9">
    <source>
        <dbReference type="RefSeq" id="XP_025830019.1"/>
    </source>
</evidence>
<dbReference type="InterPro" id="IPR002502">
    <property type="entry name" value="Amidase_domain"/>
</dbReference>
<feature type="transmembrane region" description="Helical" evidence="5">
    <location>
        <begin position="64"/>
        <end position="86"/>
    </location>
</feature>
<dbReference type="InterPro" id="IPR015510">
    <property type="entry name" value="PGRP"/>
</dbReference>
<dbReference type="GO" id="GO:0009253">
    <property type="term" value="P:peptidoglycan catabolic process"/>
    <property type="evidence" value="ECO:0007669"/>
    <property type="project" value="InterPro"/>
</dbReference>
<gene>
    <name evidence="9" type="primary">LOC112904377</name>
</gene>
<dbReference type="CDD" id="cd06583">
    <property type="entry name" value="PGRP"/>
    <property type="match status" value="1"/>
</dbReference>
<name>A0A7F5R3Y7_AGRPL</name>
<protein>
    <submittedName>
        <fullName evidence="9">Peptidoglycan recognition protein-like isoform X1</fullName>
    </submittedName>
</protein>
<dbReference type="SUPFAM" id="SSF55846">
    <property type="entry name" value="N-acetylmuramoyl-L-alanine amidase-like"/>
    <property type="match status" value="1"/>
</dbReference>
<dbReference type="InterPro" id="IPR006619">
    <property type="entry name" value="PGRP_domain_met/bac"/>
</dbReference>
<keyword evidence="5" id="KW-0812">Transmembrane</keyword>
<dbReference type="AlphaFoldDB" id="A0A7F5R3Y7"/>
<evidence type="ECO:0000259" key="7">
    <source>
        <dbReference type="SMART" id="SM00701"/>
    </source>
</evidence>
<evidence type="ECO:0000256" key="4">
    <source>
        <dbReference type="ARBA" id="ARBA00057187"/>
    </source>
</evidence>
<dbReference type="SMART" id="SM00644">
    <property type="entry name" value="Ami_2"/>
    <property type="match status" value="1"/>
</dbReference>
<dbReference type="GO" id="GO:0008745">
    <property type="term" value="F:N-acetylmuramoyl-L-alanine amidase activity"/>
    <property type="evidence" value="ECO:0007669"/>
    <property type="project" value="InterPro"/>
</dbReference>
<feature type="domain" description="Peptidoglycan recognition protein family" evidence="7">
    <location>
        <begin position="125"/>
        <end position="268"/>
    </location>
</feature>
<dbReference type="Pfam" id="PF01510">
    <property type="entry name" value="Amidase_2"/>
    <property type="match status" value="1"/>
</dbReference>
<keyword evidence="2" id="KW-0399">Innate immunity</keyword>
<dbReference type="InterPro" id="IPR036505">
    <property type="entry name" value="Amidase/PGRP_sf"/>
</dbReference>
<keyword evidence="5" id="KW-0472">Membrane</keyword>
<proteinExistence type="inferred from homology"/>
<organism evidence="8 9">
    <name type="scientific">Agrilus planipennis</name>
    <name type="common">Emerald ash borer</name>
    <name type="synonym">Agrilus marcopoli</name>
    <dbReference type="NCBI Taxonomy" id="224129"/>
    <lineage>
        <taxon>Eukaryota</taxon>
        <taxon>Metazoa</taxon>
        <taxon>Ecdysozoa</taxon>
        <taxon>Arthropoda</taxon>
        <taxon>Hexapoda</taxon>
        <taxon>Insecta</taxon>
        <taxon>Pterygota</taxon>
        <taxon>Neoptera</taxon>
        <taxon>Endopterygota</taxon>
        <taxon>Coleoptera</taxon>
        <taxon>Polyphaga</taxon>
        <taxon>Elateriformia</taxon>
        <taxon>Buprestoidea</taxon>
        <taxon>Buprestidae</taxon>
        <taxon>Agrilinae</taxon>
        <taxon>Agrilus</taxon>
    </lineage>
</organism>
<evidence type="ECO:0000256" key="2">
    <source>
        <dbReference type="ARBA" id="ARBA00022588"/>
    </source>
</evidence>
<dbReference type="PANTHER" id="PTHR11022:SF41">
    <property type="entry name" value="PEPTIDOGLYCAN-RECOGNITION PROTEIN LC-RELATED"/>
    <property type="match status" value="1"/>
</dbReference>
<feature type="domain" description="N-acetylmuramoyl-L-alanine amidase" evidence="6">
    <location>
        <begin position="137"/>
        <end position="274"/>
    </location>
</feature>
<accession>A0A7F5R3Y7</accession>
<dbReference type="PANTHER" id="PTHR11022">
    <property type="entry name" value="PEPTIDOGLYCAN RECOGNITION PROTEIN"/>
    <property type="match status" value="1"/>
</dbReference>
<reference evidence="9" key="1">
    <citation type="submission" date="2025-08" db="UniProtKB">
        <authorList>
            <consortium name="RefSeq"/>
        </authorList>
    </citation>
    <scope>IDENTIFICATION</scope>
    <source>
        <tissue evidence="9">Entire body</tissue>
    </source>
</reference>
<sequence>MGGLSRQQTLLIGILGILFLLSLVILIVILTVKHFESFNDNNNQNDDSPAGHKWLRGLSRQQTLLIGILGFLFLISLVILVVILGVKRFETSENTNNRKDEDYIGTPIDSPVDTDAFNATLPNNVRIVSRLDWVAQPAVQTPDELNVPVPYVIIWHTATENCSDQATCVFHVRAIQTFHIDSSHLWDIAYNFLVGGDGNAYEGRGWTKEGSHTHGYNKKSIGIAFIGTFITIKPPEWQINACKVLINMGIKQGYISKNYKLLAAKQLIGTQAPGAVLYEEIKTWPHWSALP</sequence>
<dbReference type="FunFam" id="3.40.80.10:FF:000001">
    <property type="entry name" value="Peptidoglycan recognition protein 1"/>
    <property type="match status" value="1"/>
</dbReference>
<dbReference type="GO" id="GO:0045087">
    <property type="term" value="P:innate immune response"/>
    <property type="evidence" value="ECO:0007669"/>
    <property type="project" value="UniProtKB-KW"/>
</dbReference>
<keyword evidence="5" id="KW-1133">Transmembrane helix</keyword>
<dbReference type="GeneID" id="112904377"/>
<evidence type="ECO:0000256" key="1">
    <source>
        <dbReference type="ARBA" id="ARBA00007553"/>
    </source>
</evidence>
<dbReference type="SMART" id="SM00701">
    <property type="entry name" value="PGRP"/>
    <property type="match status" value="1"/>
</dbReference>
<dbReference type="GO" id="GO:0008270">
    <property type="term" value="F:zinc ion binding"/>
    <property type="evidence" value="ECO:0007669"/>
    <property type="project" value="InterPro"/>
</dbReference>
<evidence type="ECO:0000256" key="3">
    <source>
        <dbReference type="ARBA" id="ARBA00022859"/>
    </source>
</evidence>
<evidence type="ECO:0000313" key="8">
    <source>
        <dbReference type="Proteomes" id="UP000192223"/>
    </source>
</evidence>
<dbReference type="RefSeq" id="XP_025830019.1">
    <property type="nucleotide sequence ID" value="XM_025974234.1"/>
</dbReference>
<comment type="similarity">
    <text evidence="1">Belongs to the N-acetylmuramoyl-L-alanine amidase 2 family.</text>
</comment>
<keyword evidence="8" id="KW-1185">Reference proteome</keyword>
<comment type="function">
    <text evidence="4">Peptidoglycan-recognition protein probably involved in innate immunity by binding to peptidoglycans (PGN) of bacteria and activating the prophenoloxidase (proPO) cascade immune response. Binds to 1,3-beta-D-glucan and PGN.</text>
</comment>